<evidence type="ECO:0000256" key="14">
    <source>
        <dbReference type="SAM" id="Coils"/>
    </source>
</evidence>
<evidence type="ECO:0000256" key="6">
    <source>
        <dbReference type="ARBA" id="ARBA00022769"/>
    </source>
</evidence>
<evidence type="ECO:0000256" key="7">
    <source>
        <dbReference type="ARBA" id="ARBA00022840"/>
    </source>
</evidence>
<feature type="domain" description="UVR" evidence="15">
    <location>
        <begin position="623"/>
        <end position="658"/>
    </location>
</feature>
<keyword evidence="6 12" id="KW-0228">DNA excision</keyword>
<feature type="binding site" evidence="12">
    <location>
        <begin position="39"/>
        <end position="46"/>
    </location>
    <ligand>
        <name>ATP</name>
        <dbReference type="ChEBI" id="CHEBI:30616"/>
    </ligand>
</feature>
<feature type="coiled-coil region" evidence="14">
    <location>
        <begin position="619"/>
        <end position="646"/>
    </location>
</feature>
<dbReference type="CDD" id="cd17916">
    <property type="entry name" value="DEXHc_UvrB"/>
    <property type="match status" value="1"/>
</dbReference>
<dbReference type="InterPro" id="IPR004807">
    <property type="entry name" value="UvrB"/>
</dbReference>
<evidence type="ECO:0000256" key="13">
    <source>
        <dbReference type="RuleBase" id="RU003587"/>
    </source>
</evidence>
<dbReference type="EMBL" id="JARMQG010000033">
    <property type="protein sequence ID" value="MED3561595.1"/>
    <property type="molecule type" value="Genomic_DNA"/>
</dbReference>
<accession>A0ABU6N636</accession>
<evidence type="ECO:0000259" key="15">
    <source>
        <dbReference type="PROSITE" id="PS50151"/>
    </source>
</evidence>
<keyword evidence="3 12" id="KW-0963">Cytoplasm</keyword>
<dbReference type="SMART" id="SM00490">
    <property type="entry name" value="HELICc"/>
    <property type="match status" value="1"/>
</dbReference>
<evidence type="ECO:0000313" key="18">
    <source>
        <dbReference type="EMBL" id="MED3561595.1"/>
    </source>
</evidence>
<dbReference type="PROSITE" id="PS51192">
    <property type="entry name" value="HELICASE_ATP_BIND_1"/>
    <property type="match status" value="1"/>
</dbReference>
<evidence type="ECO:0000259" key="17">
    <source>
        <dbReference type="PROSITE" id="PS51194"/>
    </source>
</evidence>
<keyword evidence="4 12" id="KW-0547">Nucleotide-binding</keyword>
<evidence type="ECO:0000259" key="16">
    <source>
        <dbReference type="PROSITE" id="PS51192"/>
    </source>
</evidence>
<dbReference type="Pfam" id="PF04851">
    <property type="entry name" value="ResIII"/>
    <property type="match status" value="1"/>
</dbReference>
<dbReference type="InterPro" id="IPR014001">
    <property type="entry name" value="Helicase_ATP-bd"/>
</dbReference>
<comment type="function">
    <text evidence="12">The UvrABC repair system catalyzes the recognition and processing of DNA lesions. A damage recognition complex composed of 2 UvrA and 2 UvrB subunits scans DNA for abnormalities. Upon binding of the UvrA(2)B(2) complex to a putative damaged site, the DNA wraps around one UvrB monomer. DNA wrap is dependent on ATP binding by UvrB and probably causes local melting of the DNA helix, facilitating insertion of UvrB beta-hairpin between the DNA strands. Then UvrB probes one DNA strand for the presence of a lesion. If a lesion is found the UvrA subunits dissociate and the UvrB-DNA preincision complex is formed. This complex is subsequently bound by UvrC and the second UvrB is released. If no lesion is found, the DNA wraps around the other UvrB subunit that will check the other stand for damage.</text>
</comment>
<keyword evidence="5 12" id="KW-0227">DNA damage</keyword>
<dbReference type="Pfam" id="PF17757">
    <property type="entry name" value="UvrB_inter"/>
    <property type="match status" value="1"/>
</dbReference>
<dbReference type="SUPFAM" id="SSF46600">
    <property type="entry name" value="C-terminal UvrC-binding domain of UvrB"/>
    <property type="match status" value="1"/>
</dbReference>
<sequence>MKDQFELVSKYSPQGDQPEAIRQLVEGIGQNQRYQTLLGATGTGKTFTISNVIKEVNKPTLVIAHNKTLAGQLYSEFKEFFPNNAVEYFVSYYDYYQPEAYVPQTDTFIEKDASINDEIDKLRHSATSSLFERKDVIVIASVSCIYGLGSPEEYREMVLSLRTGMEIERNQLLHRLVDIQYERNDIDFKRGTFRVRGDVVEIFPVSRDEHCMRVEFFGDEIDRIREVDALTGEIIGERDHVAIFPASHFVTREEKMRKAIENIEKELEERLQVLRDQDKLLEAQRIEQRTRYDLEMMREMGFCSGIENYSRHLTLRPAGSTPYTLLDYFPEDFLIVIDESHVTLPQVRGMFNGDKARKEVLVEHGFRLPSALDNRPLTFDEFEKHINNIIFVSATPGPFELEHTPEMIEQIIRPTGLLDPPIEVRPIEGQIDDLIGEIQDRVKRNERVLITTLTKKMSEDLTDYLKEIGIKVQYLHSEVKTLERIEIIRELRLGKYDVLVGINLLREGLDIPEVSLVAILDADKEGFLRSERSLIQTIGRAARNANGRVIMYADRITNSMEVAISETKRRRAIQEEYNQKHGITPQTIQKDIRDVIRATHAAEEQEEYKPTAALGKMSKKEKERLIADMEKEMKEAAKALNFERAAELRDLILELKAEG</sequence>
<gene>
    <name evidence="12 18" type="primary">uvrB</name>
    <name evidence="18" type="ORF">P4447_03395</name>
</gene>
<evidence type="ECO:0000256" key="3">
    <source>
        <dbReference type="ARBA" id="ARBA00022490"/>
    </source>
</evidence>
<dbReference type="CDD" id="cd18790">
    <property type="entry name" value="SF2_C_UvrB"/>
    <property type="match status" value="1"/>
</dbReference>
<evidence type="ECO:0000256" key="11">
    <source>
        <dbReference type="ARBA" id="ARBA00029504"/>
    </source>
</evidence>
<comment type="caution">
    <text evidence="18">The sequence shown here is derived from an EMBL/GenBank/DDBJ whole genome shotgun (WGS) entry which is preliminary data.</text>
</comment>
<feature type="domain" description="Helicase ATP-binding" evidence="16">
    <location>
        <begin position="26"/>
        <end position="160"/>
    </location>
</feature>
<keyword evidence="12 13" id="KW-0742">SOS response</keyword>
<dbReference type="NCBIfam" id="TIGR00631">
    <property type="entry name" value="uvrb"/>
    <property type="match status" value="1"/>
</dbReference>
<dbReference type="InterPro" id="IPR006935">
    <property type="entry name" value="Helicase/UvrB_N"/>
</dbReference>
<dbReference type="SUPFAM" id="SSF52540">
    <property type="entry name" value="P-loop containing nucleoside triphosphate hydrolases"/>
    <property type="match status" value="2"/>
</dbReference>
<dbReference type="InterPro" id="IPR041471">
    <property type="entry name" value="UvrB_inter"/>
</dbReference>
<comment type="similarity">
    <text evidence="2 12 13">Belongs to the UvrB family.</text>
</comment>
<feature type="short sequence motif" description="Beta-hairpin" evidence="12">
    <location>
        <begin position="92"/>
        <end position="115"/>
    </location>
</feature>
<dbReference type="PROSITE" id="PS50151">
    <property type="entry name" value="UVR"/>
    <property type="match status" value="1"/>
</dbReference>
<dbReference type="GO" id="GO:0016787">
    <property type="term" value="F:hydrolase activity"/>
    <property type="evidence" value="ECO:0007669"/>
    <property type="project" value="UniProtKB-KW"/>
</dbReference>
<dbReference type="Pfam" id="PF02151">
    <property type="entry name" value="UVR"/>
    <property type="match status" value="1"/>
</dbReference>
<dbReference type="Pfam" id="PF12344">
    <property type="entry name" value="UvrB"/>
    <property type="match status" value="1"/>
</dbReference>
<dbReference type="Pfam" id="PF00271">
    <property type="entry name" value="Helicase_C"/>
    <property type="match status" value="1"/>
</dbReference>
<protein>
    <recommendedName>
        <fullName evidence="11 12">UvrABC system protein B</fullName>
        <shortName evidence="12">Protein UvrB</shortName>
    </recommendedName>
    <alternativeName>
        <fullName evidence="12">Excinuclease ABC subunit B</fullName>
    </alternativeName>
</protein>
<dbReference type="Proteomes" id="UP001330749">
    <property type="component" value="Unassembled WGS sequence"/>
</dbReference>
<feature type="coiled-coil region" evidence="14">
    <location>
        <begin position="250"/>
        <end position="284"/>
    </location>
</feature>
<reference evidence="18 19" key="1">
    <citation type="submission" date="2023-03" db="EMBL/GenBank/DDBJ databases">
        <title>Bacillus Genome Sequencing.</title>
        <authorList>
            <person name="Dunlap C."/>
        </authorList>
    </citation>
    <scope>NUCLEOTIDE SEQUENCE [LARGE SCALE GENOMIC DNA]</scope>
    <source>
        <strain evidence="18 19">B-14544</strain>
    </source>
</reference>
<dbReference type="PROSITE" id="PS51194">
    <property type="entry name" value="HELICASE_CTER"/>
    <property type="match status" value="1"/>
</dbReference>
<dbReference type="InterPro" id="IPR024759">
    <property type="entry name" value="UvrB_YAD/RRR_dom"/>
</dbReference>
<evidence type="ECO:0000256" key="1">
    <source>
        <dbReference type="ARBA" id="ARBA00004496"/>
    </source>
</evidence>
<dbReference type="Gene3D" id="6.10.140.240">
    <property type="match status" value="1"/>
</dbReference>
<keyword evidence="7 12" id="KW-0067">ATP-binding</keyword>
<dbReference type="InterPro" id="IPR027417">
    <property type="entry name" value="P-loop_NTPase"/>
</dbReference>
<dbReference type="Gene3D" id="3.40.50.300">
    <property type="entry name" value="P-loop containing nucleotide triphosphate hydrolases"/>
    <property type="match status" value="3"/>
</dbReference>
<comment type="subcellular location">
    <subcellularLocation>
        <location evidence="1 12 13">Cytoplasm</location>
    </subcellularLocation>
</comment>
<dbReference type="InterPro" id="IPR001650">
    <property type="entry name" value="Helicase_C-like"/>
</dbReference>
<organism evidence="18 19">
    <name type="scientific">Bacillus xiapuensis</name>
    <dbReference type="NCBI Taxonomy" id="2014075"/>
    <lineage>
        <taxon>Bacteria</taxon>
        <taxon>Bacillati</taxon>
        <taxon>Bacillota</taxon>
        <taxon>Bacilli</taxon>
        <taxon>Bacillales</taxon>
        <taxon>Bacillaceae</taxon>
        <taxon>Bacillus</taxon>
    </lineage>
</organism>
<keyword evidence="18" id="KW-0378">Hydrolase</keyword>
<name>A0ABU6N636_9BACI</name>
<dbReference type="InterPro" id="IPR001943">
    <property type="entry name" value="UVR_dom"/>
</dbReference>
<evidence type="ECO:0000256" key="8">
    <source>
        <dbReference type="ARBA" id="ARBA00022881"/>
    </source>
</evidence>
<evidence type="ECO:0000256" key="5">
    <source>
        <dbReference type="ARBA" id="ARBA00022763"/>
    </source>
</evidence>
<dbReference type="RefSeq" id="WP_327966478.1">
    <property type="nucleotide sequence ID" value="NZ_JARMQG010000033.1"/>
</dbReference>
<keyword evidence="14" id="KW-0175">Coiled coil</keyword>
<evidence type="ECO:0000256" key="10">
    <source>
        <dbReference type="ARBA" id="ARBA00026033"/>
    </source>
</evidence>
<keyword evidence="19" id="KW-1185">Reference proteome</keyword>
<dbReference type="NCBIfam" id="NF003673">
    <property type="entry name" value="PRK05298.1"/>
    <property type="match status" value="1"/>
</dbReference>
<comment type="domain">
    <text evidence="12">The beta-hairpin motif is involved in DNA binding.</text>
</comment>
<feature type="domain" description="Helicase C-terminal" evidence="17">
    <location>
        <begin position="430"/>
        <end position="596"/>
    </location>
</feature>
<dbReference type="InterPro" id="IPR036876">
    <property type="entry name" value="UVR_dom_sf"/>
</dbReference>
<comment type="subunit">
    <text evidence="10 12 13">Forms a heterotetramer with UvrA during the search for lesions. Interacts with UvrC in an incision complex.</text>
</comment>
<dbReference type="Gene3D" id="4.10.860.10">
    <property type="entry name" value="UVR domain"/>
    <property type="match status" value="1"/>
</dbReference>
<evidence type="ECO:0000256" key="2">
    <source>
        <dbReference type="ARBA" id="ARBA00008533"/>
    </source>
</evidence>
<proteinExistence type="inferred from homology"/>
<evidence type="ECO:0000256" key="12">
    <source>
        <dbReference type="HAMAP-Rule" id="MF_00204"/>
    </source>
</evidence>
<evidence type="ECO:0000256" key="9">
    <source>
        <dbReference type="ARBA" id="ARBA00023204"/>
    </source>
</evidence>
<dbReference type="PANTHER" id="PTHR24029">
    <property type="entry name" value="UVRABC SYSTEM PROTEIN B"/>
    <property type="match status" value="1"/>
</dbReference>
<evidence type="ECO:0000256" key="4">
    <source>
        <dbReference type="ARBA" id="ARBA00022741"/>
    </source>
</evidence>
<dbReference type="SMART" id="SM00487">
    <property type="entry name" value="DEXDc"/>
    <property type="match status" value="1"/>
</dbReference>
<keyword evidence="9 12" id="KW-0234">DNA repair</keyword>
<evidence type="ECO:0000313" key="19">
    <source>
        <dbReference type="Proteomes" id="UP001330749"/>
    </source>
</evidence>
<dbReference type="HAMAP" id="MF_00204">
    <property type="entry name" value="UvrB"/>
    <property type="match status" value="1"/>
</dbReference>
<dbReference type="PANTHER" id="PTHR24029:SF0">
    <property type="entry name" value="UVRABC SYSTEM PROTEIN B"/>
    <property type="match status" value="1"/>
</dbReference>
<keyword evidence="8 12" id="KW-0267">Excision nuclease</keyword>